<dbReference type="EMBL" id="EAAA01001788">
    <property type="status" value="NOT_ANNOTATED_CDS"/>
    <property type="molecule type" value="Genomic_DNA"/>
</dbReference>
<feature type="signal peptide" evidence="1">
    <location>
        <begin position="1"/>
        <end position="22"/>
    </location>
</feature>
<feature type="chain" id="PRO_5003342987" evidence="1">
    <location>
        <begin position="23"/>
        <end position="218"/>
    </location>
</feature>
<reference evidence="2" key="2">
    <citation type="journal article" date="2008" name="Genome Biol.">
        <title>Improved genome assembly and evidence-based global gene model set for the chordate Ciona intestinalis: new insight into intron and operon populations.</title>
        <authorList>
            <person name="Satou Y."/>
            <person name="Mineta K."/>
            <person name="Ogasawara M."/>
            <person name="Sasakura Y."/>
            <person name="Shoguchi E."/>
            <person name="Ueno K."/>
            <person name="Yamada L."/>
            <person name="Matsumoto J."/>
            <person name="Wasserscheid J."/>
            <person name="Dewar K."/>
            <person name="Wiley G.B."/>
            <person name="Macmil S.L."/>
            <person name="Roe B.A."/>
            <person name="Zeller R.W."/>
            <person name="Hastings K.E."/>
            <person name="Lemaire P."/>
            <person name="Lindquist E."/>
            <person name="Endo T."/>
            <person name="Hotta K."/>
            <person name="Inaba K."/>
        </authorList>
    </citation>
    <scope>NUCLEOTIDE SEQUENCE [LARGE SCALE GENOMIC DNA]</scope>
    <source>
        <strain evidence="2">wild type</strain>
    </source>
</reference>
<dbReference type="Ensembl" id="ENSCINT00000023507.2">
    <property type="protein sequence ID" value="ENSCINP00000023261.2"/>
    <property type="gene ID" value="ENSCING00000012477.2"/>
</dbReference>
<reference evidence="3" key="1">
    <citation type="journal article" date="2002" name="Science">
        <title>The draft genome of Ciona intestinalis: insights into chordate and vertebrate origins.</title>
        <authorList>
            <person name="Dehal P."/>
            <person name="Satou Y."/>
            <person name="Campbell R.K."/>
            <person name="Chapman J."/>
            <person name="Degnan B."/>
            <person name="De Tomaso A."/>
            <person name="Davidson B."/>
            <person name="Di Gregorio A."/>
            <person name="Gelpke M."/>
            <person name="Goodstein D.M."/>
            <person name="Harafuji N."/>
            <person name="Hastings K.E."/>
            <person name="Ho I."/>
            <person name="Hotta K."/>
            <person name="Huang W."/>
            <person name="Kawashima T."/>
            <person name="Lemaire P."/>
            <person name="Martinez D."/>
            <person name="Meinertzhagen I.A."/>
            <person name="Necula S."/>
            <person name="Nonaka M."/>
            <person name="Putnam N."/>
            <person name="Rash S."/>
            <person name="Saiga H."/>
            <person name="Satake M."/>
            <person name="Terry A."/>
            <person name="Yamada L."/>
            <person name="Wang H.G."/>
            <person name="Awazu S."/>
            <person name="Azumi K."/>
            <person name="Boore J."/>
            <person name="Branno M."/>
            <person name="Chin-Bow S."/>
            <person name="DeSantis R."/>
            <person name="Doyle S."/>
            <person name="Francino P."/>
            <person name="Keys D.N."/>
            <person name="Haga S."/>
            <person name="Hayashi H."/>
            <person name="Hino K."/>
            <person name="Imai K.S."/>
            <person name="Inaba K."/>
            <person name="Kano S."/>
            <person name="Kobayashi K."/>
            <person name="Kobayashi M."/>
            <person name="Lee B.I."/>
            <person name="Makabe K.W."/>
            <person name="Manohar C."/>
            <person name="Matassi G."/>
            <person name="Medina M."/>
            <person name="Mochizuki Y."/>
            <person name="Mount S."/>
            <person name="Morishita T."/>
            <person name="Miura S."/>
            <person name="Nakayama A."/>
            <person name="Nishizaka S."/>
            <person name="Nomoto H."/>
            <person name="Ohta F."/>
            <person name="Oishi K."/>
            <person name="Rigoutsos I."/>
            <person name="Sano M."/>
            <person name="Sasaki A."/>
            <person name="Sasakura Y."/>
            <person name="Shoguchi E."/>
            <person name="Shin-i T."/>
            <person name="Spagnuolo A."/>
            <person name="Stainier D."/>
            <person name="Suzuki M.M."/>
            <person name="Tassy O."/>
            <person name="Takatori N."/>
            <person name="Tokuoka M."/>
            <person name="Yagi K."/>
            <person name="Yoshizaki F."/>
            <person name="Wada S."/>
            <person name="Zhang C."/>
            <person name="Hyatt P.D."/>
            <person name="Larimer F."/>
            <person name="Detter C."/>
            <person name="Doggett N."/>
            <person name="Glavina T."/>
            <person name="Hawkins T."/>
            <person name="Richardson P."/>
            <person name="Lucas S."/>
            <person name="Kohara Y."/>
            <person name="Levine M."/>
            <person name="Satoh N."/>
            <person name="Rokhsar D.S."/>
        </authorList>
    </citation>
    <scope>NUCLEOTIDE SEQUENCE [LARGE SCALE GENOMIC DNA]</scope>
</reference>
<reference evidence="2" key="3">
    <citation type="submission" date="2025-08" db="UniProtKB">
        <authorList>
            <consortium name="Ensembl"/>
        </authorList>
    </citation>
    <scope>IDENTIFICATION</scope>
</reference>
<reference evidence="2" key="4">
    <citation type="submission" date="2025-09" db="UniProtKB">
        <authorList>
            <consortium name="Ensembl"/>
        </authorList>
    </citation>
    <scope>IDENTIFICATION</scope>
</reference>
<dbReference type="InParanoid" id="F6U673"/>
<dbReference type="AlphaFoldDB" id="F6U673"/>
<dbReference type="GeneTree" id="ENSGT00530000064841"/>
<evidence type="ECO:0000313" key="3">
    <source>
        <dbReference type="Proteomes" id="UP000008144"/>
    </source>
</evidence>
<name>F6U673_CIOIN</name>
<evidence type="ECO:0000313" key="2">
    <source>
        <dbReference type="Ensembl" id="ENSCINP00000023261.2"/>
    </source>
</evidence>
<sequence>MANLYQILLLLFMFCAESRSESKTISQWSYSRCSKSQTQMSHINFTTKLPSLWYGYDVAVRVIPSDPTVDHEFNATVTEIKIKNNVAIVELNRTDQNMGWDQMPITVIVTETGYDDIIDYIRRTASVHYNLDEGNYVTNSTSNRVSGLIDKGLSKLPALQSNPDRQPILSSDDHNGRKYLIFNGTNQVLLVPGLDIDTVSMLSVTIVYRIDGYDDTYS</sequence>
<accession>F6U673</accession>
<protein>
    <submittedName>
        <fullName evidence="2">Uncharacterized protein</fullName>
    </submittedName>
</protein>
<organism evidence="2 3">
    <name type="scientific">Ciona intestinalis</name>
    <name type="common">Transparent sea squirt</name>
    <name type="synonym">Ascidia intestinalis</name>
    <dbReference type="NCBI Taxonomy" id="7719"/>
    <lineage>
        <taxon>Eukaryota</taxon>
        <taxon>Metazoa</taxon>
        <taxon>Chordata</taxon>
        <taxon>Tunicata</taxon>
        <taxon>Ascidiacea</taxon>
        <taxon>Phlebobranchia</taxon>
        <taxon>Cionidae</taxon>
        <taxon>Ciona</taxon>
    </lineage>
</organism>
<keyword evidence="3" id="KW-1185">Reference proteome</keyword>
<proteinExistence type="predicted"/>
<evidence type="ECO:0000256" key="1">
    <source>
        <dbReference type="SAM" id="SignalP"/>
    </source>
</evidence>
<dbReference type="Proteomes" id="UP000008144">
    <property type="component" value="Chromosome 3"/>
</dbReference>
<keyword evidence="1" id="KW-0732">Signal</keyword>
<dbReference type="HOGENOM" id="CLU_087482_0_0_1"/>